<dbReference type="InterPro" id="IPR020846">
    <property type="entry name" value="MFS_dom"/>
</dbReference>
<dbReference type="Proteomes" id="UP000315783">
    <property type="component" value="Unassembled WGS sequence"/>
</dbReference>
<evidence type="ECO:0000313" key="8">
    <source>
        <dbReference type="EMBL" id="TQV93087.1"/>
    </source>
</evidence>
<feature type="transmembrane region" description="Helical" evidence="6">
    <location>
        <begin position="182"/>
        <end position="206"/>
    </location>
</feature>
<evidence type="ECO:0000256" key="2">
    <source>
        <dbReference type="ARBA" id="ARBA00022448"/>
    </source>
</evidence>
<feature type="transmembrane region" description="Helical" evidence="6">
    <location>
        <begin position="99"/>
        <end position="118"/>
    </location>
</feature>
<evidence type="ECO:0000256" key="4">
    <source>
        <dbReference type="ARBA" id="ARBA00022989"/>
    </source>
</evidence>
<dbReference type="Pfam" id="PF00083">
    <property type="entry name" value="Sugar_tr"/>
    <property type="match status" value="1"/>
</dbReference>
<reference evidence="8 9" key="1">
    <citation type="journal article" date="2019" name="Appl. Microbiol. Biotechnol.">
        <title>Genome sequence of Isaria javanica and comparative genome analysis insights into family S53 peptidase evolution in fungal entomopathogens.</title>
        <authorList>
            <person name="Lin R."/>
            <person name="Zhang X."/>
            <person name="Xin B."/>
            <person name="Zou M."/>
            <person name="Gao Y."/>
            <person name="Qin F."/>
            <person name="Hu Q."/>
            <person name="Xie B."/>
            <person name="Cheng X."/>
        </authorList>
    </citation>
    <scope>NUCLEOTIDE SEQUENCE [LARGE SCALE GENOMIC DNA]</scope>
    <source>
        <strain evidence="8 9">IJ1G</strain>
    </source>
</reference>
<evidence type="ECO:0000259" key="7">
    <source>
        <dbReference type="PROSITE" id="PS50850"/>
    </source>
</evidence>
<comment type="subcellular location">
    <subcellularLocation>
        <location evidence="1">Membrane</location>
        <topology evidence="1">Multi-pass membrane protein</topology>
    </subcellularLocation>
</comment>
<evidence type="ECO:0000256" key="1">
    <source>
        <dbReference type="ARBA" id="ARBA00004141"/>
    </source>
</evidence>
<dbReference type="AlphaFoldDB" id="A0A545VTD5"/>
<dbReference type="PROSITE" id="PS50850">
    <property type="entry name" value="MFS"/>
    <property type="match status" value="1"/>
</dbReference>
<feature type="transmembrane region" description="Helical" evidence="6">
    <location>
        <begin position="150"/>
        <end position="175"/>
    </location>
</feature>
<dbReference type="EMBL" id="SPUK01000013">
    <property type="protein sequence ID" value="TQV93087.1"/>
    <property type="molecule type" value="Genomic_DNA"/>
</dbReference>
<comment type="caution">
    <text evidence="8">The sequence shown here is derived from an EMBL/GenBank/DDBJ whole genome shotgun (WGS) entry which is preliminary data.</text>
</comment>
<keyword evidence="4 6" id="KW-1133">Transmembrane helix</keyword>
<gene>
    <name evidence="8" type="ORF">IF1G_08390</name>
</gene>
<proteinExistence type="predicted"/>
<dbReference type="Gene3D" id="1.20.1250.20">
    <property type="entry name" value="MFS general substrate transporter like domains"/>
    <property type="match status" value="1"/>
</dbReference>
<feature type="transmembrane region" description="Helical" evidence="6">
    <location>
        <begin position="441"/>
        <end position="460"/>
    </location>
</feature>
<dbReference type="InterPro" id="IPR005828">
    <property type="entry name" value="MFS_sugar_transport-like"/>
</dbReference>
<accession>A0A545VTD5</accession>
<feature type="transmembrane region" description="Helical" evidence="6">
    <location>
        <begin position="496"/>
        <end position="521"/>
    </location>
</feature>
<dbReference type="InterPro" id="IPR005829">
    <property type="entry name" value="Sugar_transporter_CS"/>
</dbReference>
<feature type="domain" description="Major facilitator superfamily (MFS) profile" evidence="7">
    <location>
        <begin position="60"/>
        <end position="556"/>
    </location>
</feature>
<evidence type="ECO:0000256" key="3">
    <source>
        <dbReference type="ARBA" id="ARBA00022692"/>
    </source>
</evidence>
<dbReference type="GO" id="GO:0016020">
    <property type="term" value="C:membrane"/>
    <property type="evidence" value="ECO:0007669"/>
    <property type="project" value="UniProtKB-SubCell"/>
</dbReference>
<dbReference type="GO" id="GO:0022857">
    <property type="term" value="F:transmembrane transporter activity"/>
    <property type="evidence" value="ECO:0007669"/>
    <property type="project" value="InterPro"/>
</dbReference>
<feature type="transmembrane region" description="Helical" evidence="6">
    <location>
        <begin position="58"/>
        <end position="79"/>
    </location>
</feature>
<dbReference type="InterPro" id="IPR036259">
    <property type="entry name" value="MFS_trans_sf"/>
</dbReference>
<feature type="transmembrane region" description="Helical" evidence="6">
    <location>
        <begin position="125"/>
        <end position="144"/>
    </location>
</feature>
<evidence type="ECO:0000256" key="5">
    <source>
        <dbReference type="ARBA" id="ARBA00023136"/>
    </source>
</evidence>
<dbReference type="PANTHER" id="PTHR23511:SF3">
    <property type="entry name" value="MAJOR FACILITATOR SUPERFAMILY (MFS) PROFILE DOMAIN-CONTAINING PROTEIN"/>
    <property type="match status" value="1"/>
</dbReference>
<keyword evidence="5 6" id="KW-0472">Membrane</keyword>
<keyword evidence="3 6" id="KW-0812">Transmembrane</keyword>
<dbReference type="SUPFAM" id="SSF103473">
    <property type="entry name" value="MFS general substrate transporter"/>
    <property type="match status" value="1"/>
</dbReference>
<name>A0A545VTD5_9HYPO</name>
<dbReference type="PANTHER" id="PTHR23511">
    <property type="entry name" value="SYNAPTIC VESICLE GLYCOPROTEIN 2"/>
    <property type="match status" value="1"/>
</dbReference>
<feature type="transmembrane region" description="Helical" evidence="6">
    <location>
        <begin position="533"/>
        <end position="552"/>
    </location>
</feature>
<protein>
    <submittedName>
        <fullName evidence="8">Membrane transporter</fullName>
    </submittedName>
</protein>
<sequence length="565" mass="61369">MYKTKTLTSTDSTASVGLVEQPSSTMDLSDLRGLSLYQRKCTLINREIDSYGMGRYQWCVWALCGCGYFIDLLWAQAFGLVLSPLQQELGFGDGRSGNIATSFNAGLTAGAFFWGFMADIIGRRWAFNLTCLVSSVFGLCLGASETYTTFLVLTAFVGFGVGGNIPVDSAIFLEFVPRNRRFLLACLSLFQPLGVIVSSAIAFGFIPNYSCSPNFSEPDPLPSCHDVDVAAAAAAAAGARCCARNSNKGWRYVLFTTGALSLAVFALRFLVFTFKETPKFLVYSGRDAEAIATMRYITGGKGSDCRLTAEVFETVERDYETEISSRRSSQSDVLIPGTDDRNSAYARIAKALSPYKVFFSSWGMARLTILVWLTYAMDFSGFTVAGFYLPRILALKNGAANVSLKFTYAAYIYTYAPGILGVFAGALMYNVPAFGRKWTMVFSSALMGTSIFLLATVDSVAKREGLFTLEYFFQSMFNAVLYGWTPEAFPAPIRGAACGIAGFWGRLFGIVSPLIAQSLYGRAKNGDGGDVNAVLYLAGGITLGCVLSTALLPSKLMESEDETER</sequence>
<organism evidence="8 9">
    <name type="scientific">Cordyceps javanica</name>
    <dbReference type="NCBI Taxonomy" id="43265"/>
    <lineage>
        <taxon>Eukaryota</taxon>
        <taxon>Fungi</taxon>
        <taxon>Dikarya</taxon>
        <taxon>Ascomycota</taxon>
        <taxon>Pezizomycotina</taxon>
        <taxon>Sordariomycetes</taxon>
        <taxon>Hypocreomycetidae</taxon>
        <taxon>Hypocreales</taxon>
        <taxon>Cordycipitaceae</taxon>
        <taxon>Cordyceps</taxon>
    </lineage>
</organism>
<evidence type="ECO:0000256" key="6">
    <source>
        <dbReference type="SAM" id="Phobius"/>
    </source>
</evidence>
<evidence type="ECO:0000313" key="9">
    <source>
        <dbReference type="Proteomes" id="UP000315783"/>
    </source>
</evidence>
<keyword evidence="9" id="KW-1185">Reference proteome</keyword>
<keyword evidence="2" id="KW-0813">Transport</keyword>
<feature type="transmembrane region" description="Helical" evidence="6">
    <location>
        <begin position="252"/>
        <end position="271"/>
    </location>
</feature>
<dbReference type="PROSITE" id="PS00217">
    <property type="entry name" value="SUGAR_TRANSPORT_2"/>
    <property type="match status" value="1"/>
</dbReference>
<dbReference type="OrthoDB" id="4139357at2759"/>
<feature type="transmembrane region" description="Helical" evidence="6">
    <location>
        <begin position="408"/>
        <end position="429"/>
    </location>
</feature>
<feature type="transmembrane region" description="Helical" evidence="6">
    <location>
        <begin position="369"/>
        <end position="388"/>
    </location>
</feature>